<dbReference type="Pfam" id="PF07859">
    <property type="entry name" value="Abhydrolase_3"/>
    <property type="match status" value="1"/>
</dbReference>
<comment type="caution">
    <text evidence="5">The sequence shown here is derived from an EMBL/GenBank/DDBJ whole genome shotgun (WGS) entry which is preliminary data.</text>
</comment>
<dbReference type="EMBL" id="CAWUHD010000021">
    <property type="protein sequence ID" value="CAK7216767.1"/>
    <property type="molecule type" value="Genomic_DNA"/>
</dbReference>
<evidence type="ECO:0000259" key="4">
    <source>
        <dbReference type="Pfam" id="PF07859"/>
    </source>
</evidence>
<dbReference type="Gene3D" id="3.40.50.1820">
    <property type="entry name" value="alpha/beta hydrolase"/>
    <property type="match status" value="1"/>
</dbReference>
<feature type="transmembrane region" description="Helical" evidence="3">
    <location>
        <begin position="20"/>
        <end position="41"/>
    </location>
</feature>
<reference evidence="5 6" key="1">
    <citation type="submission" date="2024-01" db="EMBL/GenBank/DDBJ databases">
        <authorList>
            <person name="Allen C."/>
            <person name="Tagirdzhanova G."/>
        </authorList>
    </citation>
    <scope>NUCLEOTIDE SEQUENCE [LARGE SCALE GENOMIC DNA]</scope>
</reference>
<sequence length="411" mass="44884">MANERQHPIEREYAISLSLWGWICLLTRAVAITFKVLFKFVKAVVGGKRRRNGHSIHRYIAYEGMRDYQYGLSAIGIQNLLPSTRWMARQFARGNRIPFAEVHLRDGTTAFRLGGPKKTKSGSASSSESSTPSPPGKVIVMFHGGGYMGPALGEHIKLACGFADKLPEGVTVYILQYALANETANQYPRQLQQATVLLDYLINSEGVPPGSITLVGDSAGGHLALSLLLHLAHPNPKVPALSLNGQRLAGAALLSPWIITANPGDGLVQENEANDVLYAAALDYWAQNFLGPANSASPQGEPWSCPLSTPGDWWADLPVDDLFVTYGENEVLRDNVAQFCSALLLSQRKKEGLAAESPKKVTAKGYPDEMHVHMVMNRFLKLNKPCKSEKDFLAWYNAQLALSSAPAMADK</sequence>
<evidence type="ECO:0000256" key="1">
    <source>
        <dbReference type="ARBA" id="ARBA00022801"/>
    </source>
</evidence>
<feature type="region of interest" description="Disordered" evidence="2">
    <location>
        <begin position="110"/>
        <end position="135"/>
    </location>
</feature>
<organism evidence="5 6">
    <name type="scientific">Sporothrix eucalyptigena</name>
    <dbReference type="NCBI Taxonomy" id="1812306"/>
    <lineage>
        <taxon>Eukaryota</taxon>
        <taxon>Fungi</taxon>
        <taxon>Dikarya</taxon>
        <taxon>Ascomycota</taxon>
        <taxon>Pezizomycotina</taxon>
        <taxon>Sordariomycetes</taxon>
        <taxon>Sordariomycetidae</taxon>
        <taxon>Ophiostomatales</taxon>
        <taxon>Ophiostomataceae</taxon>
        <taxon>Sporothrix</taxon>
    </lineage>
</organism>
<feature type="domain" description="Alpha/beta hydrolase fold-3" evidence="4">
    <location>
        <begin position="139"/>
        <end position="344"/>
    </location>
</feature>
<keyword evidence="3" id="KW-0472">Membrane</keyword>
<keyword evidence="3" id="KW-1133">Transmembrane helix</keyword>
<dbReference type="PANTHER" id="PTHR48081">
    <property type="entry name" value="AB HYDROLASE SUPERFAMILY PROTEIN C4A8.06C"/>
    <property type="match status" value="1"/>
</dbReference>
<proteinExistence type="predicted"/>
<protein>
    <recommendedName>
        <fullName evidence="4">Alpha/beta hydrolase fold-3 domain-containing protein</fullName>
    </recommendedName>
</protein>
<keyword evidence="6" id="KW-1185">Reference proteome</keyword>
<accession>A0ABP0BBB3</accession>
<dbReference type="SUPFAM" id="SSF53474">
    <property type="entry name" value="alpha/beta-Hydrolases"/>
    <property type="match status" value="1"/>
</dbReference>
<evidence type="ECO:0000313" key="5">
    <source>
        <dbReference type="EMBL" id="CAK7216767.1"/>
    </source>
</evidence>
<feature type="compositionally biased region" description="Low complexity" evidence="2">
    <location>
        <begin position="121"/>
        <end position="131"/>
    </location>
</feature>
<dbReference type="PANTHER" id="PTHR48081:SF31">
    <property type="entry name" value="STERYL ACETYL HYDROLASE MUG81-RELATED"/>
    <property type="match status" value="1"/>
</dbReference>
<name>A0ABP0BBB3_9PEZI</name>
<gene>
    <name evidence="5" type="ORF">SEUCBS140593_002981</name>
</gene>
<dbReference type="Proteomes" id="UP001642482">
    <property type="component" value="Unassembled WGS sequence"/>
</dbReference>
<dbReference type="InterPro" id="IPR050300">
    <property type="entry name" value="GDXG_lipolytic_enzyme"/>
</dbReference>
<evidence type="ECO:0000256" key="2">
    <source>
        <dbReference type="SAM" id="MobiDB-lite"/>
    </source>
</evidence>
<keyword evidence="3" id="KW-0812">Transmembrane</keyword>
<evidence type="ECO:0000313" key="6">
    <source>
        <dbReference type="Proteomes" id="UP001642482"/>
    </source>
</evidence>
<dbReference type="InterPro" id="IPR013094">
    <property type="entry name" value="AB_hydrolase_3"/>
</dbReference>
<evidence type="ECO:0000256" key="3">
    <source>
        <dbReference type="SAM" id="Phobius"/>
    </source>
</evidence>
<dbReference type="InterPro" id="IPR029058">
    <property type="entry name" value="AB_hydrolase_fold"/>
</dbReference>
<keyword evidence="1" id="KW-0378">Hydrolase</keyword>